<feature type="signal peptide" evidence="2">
    <location>
        <begin position="1"/>
        <end position="25"/>
    </location>
</feature>
<dbReference type="Proteomes" id="UP000010802">
    <property type="component" value="Chromosome"/>
</dbReference>
<dbReference type="AlphaFoldDB" id="F4LUQ8"/>
<protein>
    <submittedName>
        <fullName evidence="4">ABC-type transporter, periplasmic subunit</fullName>
    </submittedName>
</protein>
<dbReference type="SUPFAM" id="SSF53807">
    <property type="entry name" value="Helical backbone' metal receptor"/>
    <property type="match status" value="1"/>
</dbReference>
<keyword evidence="5" id="KW-1185">Reference proteome</keyword>
<dbReference type="PANTHER" id="PTHR30535">
    <property type="entry name" value="VITAMIN B12-BINDING PROTEIN"/>
    <property type="match status" value="1"/>
</dbReference>
<evidence type="ECO:0000259" key="3">
    <source>
        <dbReference type="PROSITE" id="PS50983"/>
    </source>
</evidence>
<evidence type="ECO:0000256" key="1">
    <source>
        <dbReference type="ARBA" id="ARBA00008814"/>
    </source>
</evidence>
<proteinExistence type="inferred from homology"/>
<evidence type="ECO:0000313" key="4">
    <source>
        <dbReference type="EMBL" id="CCP25149.1"/>
    </source>
</evidence>
<dbReference type="PANTHER" id="PTHR30535:SF34">
    <property type="entry name" value="MOLYBDATE-BINDING PROTEIN MOLA"/>
    <property type="match status" value="1"/>
</dbReference>
<accession>L0RY83</accession>
<dbReference type="OrthoDB" id="9787830at2"/>
<dbReference type="Pfam" id="PF01497">
    <property type="entry name" value="Peripla_BP_2"/>
    <property type="match status" value="1"/>
</dbReference>
<name>F4LUQ8_TEPAE</name>
<feature type="domain" description="Fe/B12 periplasmic-binding" evidence="3">
    <location>
        <begin position="67"/>
        <end position="336"/>
    </location>
</feature>
<dbReference type="Gene3D" id="3.40.50.1980">
    <property type="entry name" value="Nitrogenase molybdenum iron protein domain"/>
    <property type="match status" value="2"/>
</dbReference>
<keyword evidence="2" id="KW-0732">Signal</keyword>
<dbReference type="PROSITE" id="PS51257">
    <property type="entry name" value="PROKAR_LIPOPROTEIN"/>
    <property type="match status" value="1"/>
</dbReference>
<dbReference type="KEGG" id="tep:TepRe1_0425"/>
<dbReference type="EMBL" id="HF563609">
    <property type="protein sequence ID" value="CCP25149.1"/>
    <property type="molecule type" value="Genomic_DNA"/>
</dbReference>
<dbReference type="GO" id="GO:0071281">
    <property type="term" value="P:cellular response to iron ion"/>
    <property type="evidence" value="ECO:0007669"/>
    <property type="project" value="TreeGrafter"/>
</dbReference>
<reference evidence="5" key="1">
    <citation type="journal article" date="2013" name="Genome Announc.">
        <title>First genome sequence of a syntrophic acetate-oxidizing bacterium, Tepidanaerobacter acetatoxydans strain Re1.</title>
        <authorList>
            <person name="Manzoor S."/>
            <person name="Bongcam-Rudloff E."/>
            <person name="Schnurer A."/>
            <person name="Muller B."/>
        </authorList>
    </citation>
    <scope>NUCLEOTIDE SEQUENCE [LARGE SCALE GENOMIC DNA]</scope>
    <source>
        <strain evidence="5">Re1</strain>
    </source>
</reference>
<dbReference type="KEGG" id="tae:TepiRe1_0472"/>
<dbReference type="eggNOG" id="COG0614">
    <property type="taxonomic scope" value="Bacteria"/>
</dbReference>
<dbReference type="STRING" id="1209989.TepRe1_0425"/>
<sequence>MILRKRTTVKILSITLLAVILLSLATGCTNNPQGTAEIPQQPEPEVNENVITDMAGREVILPEKTEKIFSLSPVGTIMLYTLCPEKLLGWNYELSEMEKYYILPQYKDLPNLGGAGKNPPNAEEILKLKPDIIVYVTDINETNISTAEQFQNELNIPVVVLDGDIEKTADTYALLGKIIGDEATAENLCAYIKETIQEIQDKAKSISEDKKVRVYYAEGNDGLETDPRGSGHVQVLDMVGGINVAEVSKIEGSGRLKVSLEQLLNWNPDLIIAWADDRGGYYSNIFKDENWSGLNAVKNGEVYEIPNFPFSWFDRPPSVNRILGLKWLGNLLYPEVFDYDIKKEVKYFYEQFYHYQLTEEELAKLVDTSTRRQ</sequence>
<dbReference type="PROSITE" id="PS50983">
    <property type="entry name" value="FE_B12_PBP"/>
    <property type="match status" value="1"/>
</dbReference>
<evidence type="ECO:0000256" key="2">
    <source>
        <dbReference type="SAM" id="SignalP"/>
    </source>
</evidence>
<dbReference type="HOGENOM" id="CLU_038034_13_1_9"/>
<dbReference type="InterPro" id="IPR050902">
    <property type="entry name" value="ABC_Transporter_SBP"/>
</dbReference>
<gene>
    <name evidence="4" type="ordered locus">TEPIRE1_0472</name>
</gene>
<accession>F4LUQ8</accession>
<comment type="similarity">
    <text evidence="1">Belongs to the bacterial solute-binding protein 8 family.</text>
</comment>
<feature type="chain" id="PRO_5038616549" evidence="2">
    <location>
        <begin position="26"/>
        <end position="373"/>
    </location>
</feature>
<dbReference type="InterPro" id="IPR002491">
    <property type="entry name" value="ABC_transptr_periplasmic_BD"/>
</dbReference>
<dbReference type="RefSeq" id="WP_013777549.1">
    <property type="nucleotide sequence ID" value="NC_015519.1"/>
</dbReference>
<dbReference type="PATRIC" id="fig|1209989.3.peg.496"/>
<organism evidence="4 5">
    <name type="scientific">Tepidanaerobacter acetatoxydans (strain DSM 21804 / JCM 16047 / Re1)</name>
    <dbReference type="NCBI Taxonomy" id="1209989"/>
    <lineage>
        <taxon>Bacteria</taxon>
        <taxon>Bacillati</taxon>
        <taxon>Bacillota</taxon>
        <taxon>Clostridia</taxon>
        <taxon>Thermosediminibacterales</taxon>
        <taxon>Tepidanaerobacteraceae</taxon>
        <taxon>Tepidanaerobacter</taxon>
    </lineage>
</organism>
<evidence type="ECO:0000313" key="5">
    <source>
        <dbReference type="Proteomes" id="UP000010802"/>
    </source>
</evidence>
<dbReference type="Gene3D" id="1.20.58.2180">
    <property type="match status" value="1"/>
</dbReference>